<accession>A0A4S8NCN9</accession>
<gene>
    <name evidence="2" type="ORF">E9934_10945</name>
</gene>
<dbReference type="OrthoDB" id="7945987at2"/>
<reference evidence="2 3" key="1">
    <citation type="journal article" date="2009" name="Int. J. Syst. Evol. Microbiol.">
        <title>Nocardioides caeni sp. nov., isolated from wastewater.</title>
        <authorList>
            <person name="Yoon J.H."/>
            <person name="Kang S.J."/>
            <person name="Park S."/>
            <person name="Kim W."/>
            <person name="Oh T.K."/>
        </authorList>
    </citation>
    <scope>NUCLEOTIDE SEQUENCE [LARGE SCALE GENOMIC DNA]</scope>
    <source>
        <strain evidence="2 3">DSM 23134</strain>
    </source>
</reference>
<dbReference type="Pfam" id="PF12840">
    <property type="entry name" value="HTH_20"/>
    <property type="match status" value="1"/>
</dbReference>
<dbReference type="InterPro" id="IPR036390">
    <property type="entry name" value="WH_DNA-bd_sf"/>
</dbReference>
<evidence type="ECO:0000313" key="2">
    <source>
        <dbReference type="EMBL" id="THV12899.1"/>
    </source>
</evidence>
<dbReference type="Gene3D" id="1.10.10.10">
    <property type="entry name" value="Winged helix-like DNA-binding domain superfamily/Winged helix DNA-binding domain"/>
    <property type="match status" value="1"/>
</dbReference>
<evidence type="ECO:0000313" key="3">
    <source>
        <dbReference type="Proteomes" id="UP000307087"/>
    </source>
</evidence>
<sequence length="189" mass="20690">MESVRLTTESLAVLAHPLRARLLSELRRDGAATATELAGRLDTNTGATSYHLRKLESVGLVTDTGAGIGKRRLWEASTRMHGWDRSDFAGDPDAEQALNWLVRHYLDQISGRYAEWLDAEARWPLAWRDAAGMGDDAVHVTAAQLHELNAELSAVIARYARAGDGDPAARTVTVAYLGFPQDPTDVPTR</sequence>
<dbReference type="InterPro" id="IPR011991">
    <property type="entry name" value="ArsR-like_HTH"/>
</dbReference>
<name>A0A4S8NCN9_9ACTN</name>
<dbReference type="EMBL" id="STGW01000006">
    <property type="protein sequence ID" value="THV12899.1"/>
    <property type="molecule type" value="Genomic_DNA"/>
</dbReference>
<keyword evidence="3" id="KW-1185">Reference proteome</keyword>
<feature type="domain" description="HTH arsR-type" evidence="1">
    <location>
        <begin position="9"/>
        <end position="103"/>
    </location>
</feature>
<dbReference type="SMART" id="SM00418">
    <property type="entry name" value="HTH_ARSR"/>
    <property type="match status" value="1"/>
</dbReference>
<dbReference type="Proteomes" id="UP000307087">
    <property type="component" value="Unassembled WGS sequence"/>
</dbReference>
<organism evidence="2 3">
    <name type="scientific">Nocardioides caeni</name>
    <dbReference type="NCBI Taxonomy" id="574700"/>
    <lineage>
        <taxon>Bacteria</taxon>
        <taxon>Bacillati</taxon>
        <taxon>Actinomycetota</taxon>
        <taxon>Actinomycetes</taxon>
        <taxon>Propionibacteriales</taxon>
        <taxon>Nocardioidaceae</taxon>
        <taxon>Nocardioides</taxon>
    </lineage>
</organism>
<protein>
    <submittedName>
        <fullName evidence="2">ArsR family transcriptional regulator</fullName>
    </submittedName>
</protein>
<proteinExistence type="predicted"/>
<dbReference type="AlphaFoldDB" id="A0A4S8NCN9"/>
<dbReference type="GO" id="GO:0003700">
    <property type="term" value="F:DNA-binding transcription factor activity"/>
    <property type="evidence" value="ECO:0007669"/>
    <property type="project" value="InterPro"/>
</dbReference>
<comment type="caution">
    <text evidence="2">The sequence shown here is derived from an EMBL/GenBank/DDBJ whole genome shotgun (WGS) entry which is preliminary data.</text>
</comment>
<evidence type="ECO:0000259" key="1">
    <source>
        <dbReference type="SMART" id="SM00418"/>
    </source>
</evidence>
<dbReference type="SUPFAM" id="SSF46785">
    <property type="entry name" value="Winged helix' DNA-binding domain"/>
    <property type="match status" value="1"/>
</dbReference>
<dbReference type="InterPro" id="IPR036388">
    <property type="entry name" value="WH-like_DNA-bd_sf"/>
</dbReference>
<dbReference type="CDD" id="cd00090">
    <property type="entry name" value="HTH_ARSR"/>
    <property type="match status" value="1"/>
</dbReference>
<dbReference type="RefSeq" id="WP_136562933.1">
    <property type="nucleotide sequence ID" value="NZ_BAABLS010000004.1"/>
</dbReference>
<dbReference type="InterPro" id="IPR001845">
    <property type="entry name" value="HTH_ArsR_DNA-bd_dom"/>
</dbReference>